<dbReference type="RefSeq" id="WP_219876096.1">
    <property type="nucleotide sequence ID" value="NZ_JAHYXK010000002.1"/>
</dbReference>
<keyword evidence="4" id="KW-1185">Reference proteome</keyword>
<keyword evidence="3" id="KW-0378">Hydrolase</keyword>
<dbReference type="Pfam" id="PF07463">
    <property type="entry name" value="NUMOD4"/>
    <property type="match status" value="1"/>
</dbReference>
<keyword evidence="3" id="KW-0540">Nuclease</keyword>
<keyword evidence="3" id="KW-0255">Endonuclease</keyword>
<dbReference type="EMBL" id="JAHYXK010000002">
    <property type="protein sequence ID" value="MBW7466217.1"/>
    <property type="molecule type" value="Genomic_DNA"/>
</dbReference>
<dbReference type="GO" id="GO:0004519">
    <property type="term" value="F:endonuclease activity"/>
    <property type="evidence" value="ECO:0007669"/>
    <property type="project" value="UniProtKB-KW"/>
</dbReference>
<evidence type="ECO:0000313" key="4">
    <source>
        <dbReference type="Proteomes" id="UP000813018"/>
    </source>
</evidence>
<sequence length="198" mass="23097">MEDEIQEEWSDIPGYDGKYQVSNLGRVKSLKGKKERILKPQRTTTYNTVNLSINGKHQTAYVHRMVAEAFVPNPDNLKFVRFNTDNGDCRASNLKWAYSQSWEKVDYETYMTQLDEDIARIQAETKRYDERIAVNKQTRLLHQKALKEQEKHDKAEAKLQQKLDKEAAKTAAKKEKLRLAESAKQIRLELAKKRGKLK</sequence>
<organism evidence="3 4">
    <name type="scientific">Pontibacter aydingkolensis</name>
    <dbReference type="NCBI Taxonomy" id="1911536"/>
    <lineage>
        <taxon>Bacteria</taxon>
        <taxon>Pseudomonadati</taxon>
        <taxon>Bacteroidota</taxon>
        <taxon>Cytophagia</taxon>
        <taxon>Cytophagales</taxon>
        <taxon>Hymenobacteraceae</taxon>
        <taxon>Pontibacter</taxon>
    </lineage>
</organism>
<protein>
    <submittedName>
        <fullName evidence="3">NUMOD4 motif-containing HNH endonuclease</fullName>
    </submittedName>
</protein>
<feature type="domain" description="NUMOD4" evidence="2">
    <location>
        <begin position="7"/>
        <end position="52"/>
    </location>
</feature>
<evidence type="ECO:0000313" key="3">
    <source>
        <dbReference type="EMBL" id="MBW7466217.1"/>
    </source>
</evidence>
<evidence type="ECO:0000256" key="1">
    <source>
        <dbReference type="SAM" id="MobiDB-lite"/>
    </source>
</evidence>
<accession>A0ABS7CQT9</accession>
<feature type="region of interest" description="Disordered" evidence="1">
    <location>
        <begin position="148"/>
        <end position="167"/>
    </location>
</feature>
<name>A0ABS7CQT9_9BACT</name>
<dbReference type="Gene3D" id="3.90.75.20">
    <property type="match status" value="1"/>
</dbReference>
<gene>
    <name evidence="3" type="ORF">K0O23_03995</name>
</gene>
<dbReference type="Proteomes" id="UP000813018">
    <property type="component" value="Unassembled WGS sequence"/>
</dbReference>
<dbReference type="InterPro" id="IPR044925">
    <property type="entry name" value="His-Me_finger_sf"/>
</dbReference>
<reference evidence="3 4" key="1">
    <citation type="journal article" date="2016" name="Int. J. Syst. Evol. Microbiol.">
        <title>Pontibacter aydingkolensis sp. nov., isolated from soil of a salt lake.</title>
        <authorList>
            <person name="Osman G."/>
            <person name="Zhang T."/>
            <person name="Lou K."/>
            <person name="Gao Y."/>
            <person name="Chang W."/>
            <person name="Lin Q."/>
            <person name="Yang H.M."/>
            <person name="Huo X.D."/>
            <person name="Wang N."/>
        </authorList>
    </citation>
    <scope>NUCLEOTIDE SEQUENCE [LARGE SCALE GENOMIC DNA]</scope>
    <source>
        <strain evidence="3 4">KACC 19255</strain>
    </source>
</reference>
<evidence type="ECO:0000259" key="2">
    <source>
        <dbReference type="Pfam" id="PF07463"/>
    </source>
</evidence>
<comment type="caution">
    <text evidence="3">The sequence shown here is derived from an EMBL/GenBank/DDBJ whole genome shotgun (WGS) entry which is preliminary data.</text>
</comment>
<dbReference type="SUPFAM" id="SSF54060">
    <property type="entry name" value="His-Me finger endonucleases"/>
    <property type="match status" value="1"/>
</dbReference>
<dbReference type="InterPro" id="IPR010902">
    <property type="entry name" value="NUMOD4"/>
</dbReference>
<proteinExistence type="predicted"/>